<protein>
    <recommendedName>
        <fullName evidence="1">Thioredoxin domain-containing protein</fullName>
    </recommendedName>
</protein>
<dbReference type="PANTHER" id="PTHR42852">
    <property type="entry name" value="THIOL:DISULFIDE INTERCHANGE PROTEIN DSBE"/>
    <property type="match status" value="1"/>
</dbReference>
<evidence type="ECO:0000313" key="2">
    <source>
        <dbReference type="EMBL" id="GIF75987.1"/>
    </source>
</evidence>
<dbReference type="InterPro" id="IPR013766">
    <property type="entry name" value="Thioredoxin_domain"/>
</dbReference>
<dbReference type="EMBL" id="BONE01000051">
    <property type="protein sequence ID" value="GIF75987.1"/>
    <property type="molecule type" value="Genomic_DNA"/>
</dbReference>
<dbReference type="InterPro" id="IPR000866">
    <property type="entry name" value="AhpC/TSA"/>
</dbReference>
<dbReference type="Pfam" id="PF00578">
    <property type="entry name" value="AhpC-TSA"/>
    <property type="match status" value="1"/>
</dbReference>
<evidence type="ECO:0000313" key="3">
    <source>
        <dbReference type="Proteomes" id="UP000604117"/>
    </source>
</evidence>
<feature type="domain" description="Thioredoxin" evidence="1">
    <location>
        <begin position="10"/>
        <end position="80"/>
    </location>
</feature>
<reference evidence="2 3" key="1">
    <citation type="submission" date="2021-01" db="EMBL/GenBank/DDBJ databases">
        <title>Whole genome shotgun sequence of Asanoa siamensis NBRC 107932.</title>
        <authorList>
            <person name="Komaki H."/>
            <person name="Tamura T."/>
        </authorList>
    </citation>
    <scope>NUCLEOTIDE SEQUENCE [LARGE SCALE GENOMIC DNA]</scope>
    <source>
        <strain evidence="2 3">NBRC 107932</strain>
    </source>
</reference>
<sequence>MPVATPTTTAGPVPQTLTFTTRTVDGKQFDAATLAGKPVVLWFWAAWCPRCRAAADDVAGIDKDFTDRVHVVGVAGLNSG</sequence>
<name>A0ABQ4CXH4_9ACTN</name>
<dbReference type="Proteomes" id="UP000604117">
    <property type="component" value="Unassembled WGS sequence"/>
</dbReference>
<dbReference type="InterPro" id="IPR036249">
    <property type="entry name" value="Thioredoxin-like_sf"/>
</dbReference>
<dbReference type="PROSITE" id="PS51352">
    <property type="entry name" value="THIOREDOXIN_2"/>
    <property type="match status" value="1"/>
</dbReference>
<dbReference type="PANTHER" id="PTHR42852:SF17">
    <property type="entry name" value="THIOREDOXIN-LIKE PROTEIN HI_1115"/>
    <property type="match status" value="1"/>
</dbReference>
<gene>
    <name evidence="2" type="ORF">Asi02nite_55050</name>
</gene>
<keyword evidence="3" id="KW-1185">Reference proteome</keyword>
<dbReference type="InterPro" id="IPR050553">
    <property type="entry name" value="Thioredoxin_ResA/DsbE_sf"/>
</dbReference>
<comment type="caution">
    <text evidence="2">The sequence shown here is derived from an EMBL/GenBank/DDBJ whole genome shotgun (WGS) entry which is preliminary data.</text>
</comment>
<dbReference type="SUPFAM" id="SSF52833">
    <property type="entry name" value="Thioredoxin-like"/>
    <property type="match status" value="1"/>
</dbReference>
<organism evidence="2 3">
    <name type="scientific">Asanoa siamensis</name>
    <dbReference type="NCBI Taxonomy" id="926357"/>
    <lineage>
        <taxon>Bacteria</taxon>
        <taxon>Bacillati</taxon>
        <taxon>Actinomycetota</taxon>
        <taxon>Actinomycetes</taxon>
        <taxon>Micromonosporales</taxon>
        <taxon>Micromonosporaceae</taxon>
        <taxon>Asanoa</taxon>
    </lineage>
</organism>
<evidence type="ECO:0000259" key="1">
    <source>
        <dbReference type="PROSITE" id="PS51352"/>
    </source>
</evidence>
<accession>A0ABQ4CXH4</accession>
<dbReference type="Gene3D" id="3.40.30.10">
    <property type="entry name" value="Glutaredoxin"/>
    <property type="match status" value="1"/>
</dbReference>
<proteinExistence type="predicted"/>